<dbReference type="STRING" id="2163413.A0A4P6XUF6"/>
<dbReference type="GO" id="GO:0006730">
    <property type="term" value="P:one-carbon metabolic process"/>
    <property type="evidence" value="ECO:0007669"/>
    <property type="project" value="UniProtKB-KW"/>
</dbReference>
<dbReference type="EC" id="6.3.2.12" evidence="7"/>
<keyword evidence="9" id="KW-1185">Reference proteome</keyword>
<protein>
    <recommendedName>
        <fullName evidence="7">Dihydrofolate synthetase</fullName>
        <ecNumber evidence="7">6.3.2.12</ecNumber>
    </recommendedName>
</protein>
<dbReference type="Gene3D" id="3.40.1190.10">
    <property type="entry name" value="Mur-like, catalytic domain"/>
    <property type="match status" value="1"/>
</dbReference>
<keyword evidence="5 7" id="KW-0067">ATP-binding</keyword>
<dbReference type="GO" id="GO:0005739">
    <property type="term" value="C:mitochondrion"/>
    <property type="evidence" value="ECO:0007669"/>
    <property type="project" value="TreeGrafter"/>
</dbReference>
<keyword evidence="7" id="KW-0554">One-carbon metabolism</keyword>
<evidence type="ECO:0000256" key="5">
    <source>
        <dbReference type="ARBA" id="ARBA00022840"/>
    </source>
</evidence>
<dbReference type="GO" id="GO:0005524">
    <property type="term" value="F:ATP binding"/>
    <property type="evidence" value="ECO:0007669"/>
    <property type="project" value="UniProtKB-KW"/>
</dbReference>
<evidence type="ECO:0000256" key="6">
    <source>
        <dbReference type="ARBA" id="ARBA00022842"/>
    </source>
</evidence>
<evidence type="ECO:0000256" key="7">
    <source>
        <dbReference type="PIRNR" id="PIRNR001563"/>
    </source>
</evidence>
<dbReference type="EMBL" id="CP034459">
    <property type="protein sequence ID" value="QBM89691.1"/>
    <property type="molecule type" value="Genomic_DNA"/>
</dbReference>
<evidence type="ECO:0000256" key="1">
    <source>
        <dbReference type="ARBA" id="ARBA00008276"/>
    </source>
</evidence>
<keyword evidence="4 7" id="KW-0547">Nucleotide-binding</keyword>
<dbReference type="GO" id="GO:0005829">
    <property type="term" value="C:cytosol"/>
    <property type="evidence" value="ECO:0007669"/>
    <property type="project" value="TreeGrafter"/>
</dbReference>
<dbReference type="InterPro" id="IPR036565">
    <property type="entry name" value="Mur-like_cat_sf"/>
</dbReference>
<evidence type="ECO:0000313" key="9">
    <source>
        <dbReference type="Proteomes" id="UP000292447"/>
    </source>
</evidence>
<accession>A0A4P6XUF6</accession>
<comment type="similarity">
    <text evidence="1 7">Belongs to the folylpolyglutamate synthase family.</text>
</comment>
<evidence type="ECO:0000256" key="3">
    <source>
        <dbReference type="ARBA" id="ARBA00022723"/>
    </source>
</evidence>
<name>A0A4P6XUF6_9ASCO</name>
<dbReference type="InterPro" id="IPR001645">
    <property type="entry name" value="Folylpolyglutamate_synth"/>
</dbReference>
<dbReference type="InterPro" id="IPR036615">
    <property type="entry name" value="Mur_ligase_C_dom_sf"/>
</dbReference>
<sequence length="421" mass="46387">MPIDLGLSRVIKLLTFLGNPHISSYKSVHIAGTNGKGSTIAYLSLILTQSRIRNGRFTSPHLVSYNDCISINDQTYPLSSFEKVRKIVENQDANFNLGCTEFEILTATAFKIFEIEKVELALIEVGLGGRLDATNALAPWFGQPDSGGVVVCGITKIGMDHEGFLGNTIDAIAREKAGIIKQSIPVVVDHTNTREVLDSISVKAELEDAHVVSTKVPLGLDLANPIQYSPLLGAYQSQNLSVALHIVEVLKNRLGLENLTSQFILSGIRNTRWPGRLQKLRDEATGTEFLLDGAHNESAAVELGKYLSSIRRNGFIFVVAMSEGKSVENLLKHIAVENEDAIVPFSFDIPDEMPWVKCQETGHIFEISQNFVKDVFEPNLKNVADLFQFISARRQLGDLRQIVICGSLYLCAGILRHVRTS</sequence>
<dbReference type="SUPFAM" id="SSF53623">
    <property type="entry name" value="MurD-like peptide ligases, catalytic domain"/>
    <property type="match status" value="1"/>
</dbReference>
<dbReference type="PIRSF" id="PIRSF001563">
    <property type="entry name" value="Folylpolyglu_synth"/>
    <property type="match status" value="1"/>
</dbReference>
<evidence type="ECO:0000256" key="4">
    <source>
        <dbReference type="ARBA" id="ARBA00022741"/>
    </source>
</evidence>
<dbReference type="GO" id="GO:0008841">
    <property type="term" value="F:dihydrofolate synthase activity"/>
    <property type="evidence" value="ECO:0007669"/>
    <property type="project" value="UniProtKB-EC"/>
</dbReference>
<gene>
    <name evidence="8" type="primary">MPUL0D07720</name>
    <name evidence="8" type="ORF">METSCH_D07720</name>
</gene>
<dbReference type="GO" id="GO:0004326">
    <property type="term" value="F:tetrahydrofolylpolyglutamate synthase activity"/>
    <property type="evidence" value="ECO:0007669"/>
    <property type="project" value="InterPro"/>
</dbReference>
<dbReference type="AlphaFoldDB" id="A0A4P6XUF6"/>
<evidence type="ECO:0000256" key="2">
    <source>
        <dbReference type="ARBA" id="ARBA00022598"/>
    </source>
</evidence>
<evidence type="ECO:0000313" key="8">
    <source>
        <dbReference type="EMBL" id="QBM89691.1"/>
    </source>
</evidence>
<reference evidence="9" key="1">
    <citation type="submission" date="2019-03" db="EMBL/GenBank/DDBJ databases">
        <title>Snf2 controls pulcherriminic acid biosynthesis and connects pigmentation and antifungal activity of the yeast Metschnikowia pulcherrima.</title>
        <authorList>
            <person name="Gore-Lloyd D."/>
            <person name="Sumann I."/>
            <person name="Brachmann A.O."/>
            <person name="Schneeberger K."/>
            <person name="Ortiz-Merino R.A."/>
            <person name="Moreno-Beltran M."/>
            <person name="Schlaefli M."/>
            <person name="Kirner P."/>
            <person name="Santos Kron A."/>
            <person name="Wolfe K.H."/>
            <person name="Piel J."/>
            <person name="Ahrens C.H."/>
            <person name="Henk D."/>
            <person name="Freimoser F.M."/>
        </authorList>
    </citation>
    <scope>NUCLEOTIDE SEQUENCE [LARGE SCALE GENOMIC DNA]</scope>
    <source>
        <strain evidence="9">APC 1.2</strain>
    </source>
</reference>
<dbReference type="Proteomes" id="UP000292447">
    <property type="component" value="Chromosome IV"/>
</dbReference>
<dbReference type="PANTHER" id="PTHR11136">
    <property type="entry name" value="FOLYLPOLYGLUTAMATE SYNTHASE-RELATED"/>
    <property type="match status" value="1"/>
</dbReference>
<keyword evidence="2 7" id="KW-0436">Ligase</keyword>
<dbReference type="PANTHER" id="PTHR11136:SF0">
    <property type="entry name" value="DIHYDROFOLATE SYNTHETASE-RELATED"/>
    <property type="match status" value="1"/>
</dbReference>
<dbReference type="Gene3D" id="3.90.190.20">
    <property type="entry name" value="Mur ligase, C-terminal domain"/>
    <property type="match status" value="1"/>
</dbReference>
<comment type="catalytic activity">
    <reaction evidence="7">
        <text>7,8-dihydropteroate + L-glutamate + ATP = 7,8-dihydrofolate + ADP + phosphate + H(+)</text>
        <dbReference type="Rhea" id="RHEA:23584"/>
        <dbReference type="ChEBI" id="CHEBI:15378"/>
        <dbReference type="ChEBI" id="CHEBI:17839"/>
        <dbReference type="ChEBI" id="CHEBI:29985"/>
        <dbReference type="ChEBI" id="CHEBI:30616"/>
        <dbReference type="ChEBI" id="CHEBI:43474"/>
        <dbReference type="ChEBI" id="CHEBI:57451"/>
        <dbReference type="ChEBI" id="CHEBI:456216"/>
        <dbReference type="EC" id="6.3.2.12"/>
    </reaction>
</comment>
<comment type="pathway">
    <text evidence="7">Cofactor biosynthesis; tetrahydrofolylpolyglutamate biosynthesis.</text>
</comment>
<dbReference type="UniPathway" id="UPA00850"/>
<organism evidence="8 9">
    <name type="scientific">Metschnikowia aff. pulcherrima</name>
    <dbReference type="NCBI Taxonomy" id="2163413"/>
    <lineage>
        <taxon>Eukaryota</taxon>
        <taxon>Fungi</taxon>
        <taxon>Dikarya</taxon>
        <taxon>Ascomycota</taxon>
        <taxon>Saccharomycotina</taxon>
        <taxon>Pichiomycetes</taxon>
        <taxon>Metschnikowiaceae</taxon>
        <taxon>Metschnikowia</taxon>
    </lineage>
</organism>
<keyword evidence="6" id="KW-0460">Magnesium</keyword>
<dbReference type="SUPFAM" id="SSF53244">
    <property type="entry name" value="MurD-like peptide ligases, peptide-binding domain"/>
    <property type="match status" value="1"/>
</dbReference>
<dbReference type="GO" id="GO:0046872">
    <property type="term" value="F:metal ion binding"/>
    <property type="evidence" value="ECO:0007669"/>
    <property type="project" value="UniProtKB-KW"/>
</dbReference>
<dbReference type="NCBIfam" id="TIGR01499">
    <property type="entry name" value="folC"/>
    <property type="match status" value="1"/>
</dbReference>
<keyword evidence="3" id="KW-0479">Metal-binding</keyword>
<proteinExistence type="inferred from homology"/>